<keyword evidence="1 4" id="KW-0489">Methyltransferase</keyword>
<comment type="caution">
    <text evidence="4">The sequence shown here is derived from an EMBL/GenBank/DDBJ whole genome shotgun (WGS) entry which is preliminary data.</text>
</comment>
<dbReference type="PRINTS" id="PR00505">
    <property type="entry name" value="D12N6MTFRASE"/>
</dbReference>
<dbReference type="GO" id="GO:0009307">
    <property type="term" value="P:DNA restriction-modification system"/>
    <property type="evidence" value="ECO:0007669"/>
    <property type="project" value="InterPro"/>
</dbReference>
<dbReference type="GO" id="GO:0009007">
    <property type="term" value="F:site-specific DNA-methyltransferase (adenine-specific) activity"/>
    <property type="evidence" value="ECO:0007669"/>
    <property type="project" value="UniProtKB-EC"/>
</dbReference>
<dbReference type="Gene3D" id="3.40.50.150">
    <property type="entry name" value="Vaccinia Virus protein VP39"/>
    <property type="match status" value="2"/>
</dbReference>
<dbReference type="GO" id="GO:1904047">
    <property type="term" value="F:S-adenosyl-L-methionine binding"/>
    <property type="evidence" value="ECO:0007669"/>
    <property type="project" value="TreeGrafter"/>
</dbReference>
<name>A0A7C5REA1_9DEIN</name>
<gene>
    <name evidence="4" type="ORF">ENM28_02960</name>
</gene>
<proteinExistence type="predicted"/>
<dbReference type="GO" id="GO:0043565">
    <property type="term" value="F:sequence-specific DNA binding"/>
    <property type="evidence" value="ECO:0007669"/>
    <property type="project" value="TreeGrafter"/>
</dbReference>
<evidence type="ECO:0000256" key="1">
    <source>
        <dbReference type="ARBA" id="ARBA00022603"/>
    </source>
</evidence>
<dbReference type="InterPro" id="IPR029063">
    <property type="entry name" value="SAM-dependent_MTases_sf"/>
</dbReference>
<dbReference type="Pfam" id="PF02086">
    <property type="entry name" value="MethyltransfD12"/>
    <property type="match status" value="1"/>
</dbReference>
<accession>A0A7C5REA1</accession>
<dbReference type="SUPFAM" id="SSF53335">
    <property type="entry name" value="S-adenosyl-L-methionine-dependent methyltransferases"/>
    <property type="match status" value="1"/>
</dbReference>
<evidence type="ECO:0000313" key="4">
    <source>
        <dbReference type="EMBL" id="HHM67676.1"/>
    </source>
</evidence>
<sequence>MRRVGAISWPGGKGQLLGRLLPLIPEGGRPYTEAYFGAGWVLLNRPPAPSEAVNDLDERIVNLFRTLQDRCAYKELLHRLRWTPYARAEFERARELLRAWEQGEAVPGVDLAWAFVVAQRQSFGGTGRTWGTVLSEKGRSFWGDIPKRLSAVRERIMRVQIDRRDALDFLRYWDTPEAVHYVDPPYHPDTTEGRLYYRHNADHAHHEALVSLLLELQGAVVLSGYRHAVHEPLEASGWLRIDIPTVSHMAGRIRASRLRGEGGAKAHVPRMESVWLNPKAQGLLRAQGRLL</sequence>
<dbReference type="PANTHER" id="PTHR30481">
    <property type="entry name" value="DNA ADENINE METHYLASE"/>
    <property type="match status" value="1"/>
</dbReference>
<dbReference type="PANTHER" id="PTHR30481:SF4">
    <property type="entry name" value="SITE-SPECIFIC DNA-METHYLTRANSFERASE (ADENINE-SPECIFIC)"/>
    <property type="match status" value="1"/>
</dbReference>
<evidence type="ECO:0000256" key="3">
    <source>
        <dbReference type="ARBA" id="ARBA00022691"/>
    </source>
</evidence>
<keyword evidence="3" id="KW-0949">S-adenosyl-L-methionine</keyword>
<dbReference type="InterPro" id="IPR012327">
    <property type="entry name" value="MeTrfase_D12"/>
</dbReference>
<dbReference type="AlphaFoldDB" id="A0A7C5REA1"/>
<organism evidence="4">
    <name type="scientific">Thermus caliditerrae</name>
    <dbReference type="NCBI Taxonomy" id="1330700"/>
    <lineage>
        <taxon>Bacteria</taxon>
        <taxon>Thermotogati</taxon>
        <taxon>Deinococcota</taxon>
        <taxon>Deinococci</taxon>
        <taxon>Thermales</taxon>
        <taxon>Thermaceae</taxon>
        <taxon>Thermus</taxon>
    </lineage>
</organism>
<dbReference type="GO" id="GO:0006298">
    <property type="term" value="P:mismatch repair"/>
    <property type="evidence" value="ECO:0007669"/>
    <property type="project" value="TreeGrafter"/>
</dbReference>
<keyword evidence="2" id="KW-0808">Transferase</keyword>
<dbReference type="EMBL" id="DRXE01000109">
    <property type="protein sequence ID" value="HHM67676.1"/>
    <property type="molecule type" value="Genomic_DNA"/>
</dbReference>
<evidence type="ECO:0000256" key="2">
    <source>
        <dbReference type="ARBA" id="ARBA00022679"/>
    </source>
</evidence>
<reference evidence="4" key="1">
    <citation type="journal article" date="2020" name="mSystems">
        <title>Genome- and Community-Level Interaction Insights into Carbon Utilization and Element Cycling Functions of Hydrothermarchaeota in Hydrothermal Sediment.</title>
        <authorList>
            <person name="Zhou Z."/>
            <person name="Liu Y."/>
            <person name="Xu W."/>
            <person name="Pan J."/>
            <person name="Luo Z.H."/>
            <person name="Li M."/>
        </authorList>
    </citation>
    <scope>NUCLEOTIDE SEQUENCE [LARGE SCALE GENOMIC DNA]</scope>
    <source>
        <strain evidence="4">SpSt-1071</strain>
    </source>
</reference>
<protein>
    <submittedName>
        <fullName evidence="4">DNA adenine methylase</fullName>
    </submittedName>
</protein>
<dbReference type="GO" id="GO:0032259">
    <property type="term" value="P:methylation"/>
    <property type="evidence" value="ECO:0007669"/>
    <property type="project" value="UniProtKB-KW"/>
</dbReference>